<dbReference type="InterPro" id="IPR035445">
    <property type="entry name" value="GYF-like_dom_sf"/>
</dbReference>
<dbReference type="PANTHER" id="PTHR46992:SF4">
    <property type="entry name" value="GYF DOMAIN-CONTAINING PROTEIN"/>
    <property type="match status" value="1"/>
</dbReference>
<keyword evidence="3" id="KW-1185">Reference proteome</keyword>
<comment type="caution">
    <text evidence="2">The sequence shown here is derived from an EMBL/GenBank/DDBJ whole genome shotgun (WGS) entry which is preliminary data.</text>
</comment>
<sequence>MPDEMEQSPLITQVGLSGPLAFVPPGAEEQAVLNNIWEGKVRGNGVSNYSCRMGKSTESFSDVPYLGAEETGSAEESQGILPYTVTEDTVNTLHEAATAHSYQPIDNGYVNYGTKEQVIAAITDVDPDESTASVSKNNGFYFEMDSAEAYHGASQLETEKYRQMEDSASDKVTQSDVSKSAASYDIKCILPDYSSSLFVVPNLEHHRSSNTEEKDGEMVVPPEVLSLYYLDPQGVTQGPYLGVDIITWFDQGYFGIELPVRLSDAPEGAPFHDLGEVMPHLKVRARSNFEQSGSLGEMTEAGSHACAPIRESKSSMLKDIKQSPPEFIRLSSQHIPSRISVVDVPLQQAQSADQSFNDCAAQDEEIVFPGRTGNSGYKSSGMFHENSISHASLPNEMREPGLPDELDDKLHPFGLLWSELEGNVAEARSIVNGKGAFSDPNLYQNGLNAHVVSSVEPETNHIDLLEELMIKDFQQQQHLQWKNLLSPHSNLNNTVLEHEASQNLIYQQQLANRSGPDMEHLLMLKVQQGQELQLQQQSSVAAASASSSTAKAFAGATAIASSTAAS</sequence>
<evidence type="ECO:0000259" key="1">
    <source>
        <dbReference type="PROSITE" id="PS50829"/>
    </source>
</evidence>
<dbReference type="PANTHER" id="PTHR46992">
    <property type="entry name" value="GYF DOMAIN-CONTAINING PROTEIN"/>
    <property type="match status" value="1"/>
</dbReference>
<dbReference type="SUPFAM" id="SSF55277">
    <property type="entry name" value="GYF domain"/>
    <property type="match status" value="1"/>
</dbReference>
<dbReference type="SMART" id="SM00444">
    <property type="entry name" value="GYF"/>
    <property type="match status" value="1"/>
</dbReference>
<proteinExistence type="predicted"/>
<protein>
    <submittedName>
        <fullName evidence="2">GYF domain-containing protein</fullName>
    </submittedName>
</protein>
<dbReference type="Pfam" id="PF02213">
    <property type="entry name" value="GYF"/>
    <property type="match status" value="1"/>
</dbReference>
<dbReference type="Proteomes" id="UP001163823">
    <property type="component" value="Chromosome 9"/>
</dbReference>
<organism evidence="2 3">
    <name type="scientific">Quillaja saponaria</name>
    <name type="common">Soap bark tree</name>
    <dbReference type="NCBI Taxonomy" id="32244"/>
    <lineage>
        <taxon>Eukaryota</taxon>
        <taxon>Viridiplantae</taxon>
        <taxon>Streptophyta</taxon>
        <taxon>Embryophyta</taxon>
        <taxon>Tracheophyta</taxon>
        <taxon>Spermatophyta</taxon>
        <taxon>Magnoliopsida</taxon>
        <taxon>eudicotyledons</taxon>
        <taxon>Gunneridae</taxon>
        <taxon>Pentapetalae</taxon>
        <taxon>rosids</taxon>
        <taxon>fabids</taxon>
        <taxon>Fabales</taxon>
        <taxon>Quillajaceae</taxon>
        <taxon>Quillaja</taxon>
    </lineage>
</organism>
<dbReference type="AlphaFoldDB" id="A0AAD7LG12"/>
<accession>A0AAD7LG12</accession>
<dbReference type="EMBL" id="JARAOO010000009">
    <property type="protein sequence ID" value="KAJ7957516.1"/>
    <property type="molecule type" value="Genomic_DNA"/>
</dbReference>
<dbReference type="KEGG" id="qsa:O6P43_023814"/>
<dbReference type="InterPro" id="IPR003169">
    <property type="entry name" value="GYF"/>
</dbReference>
<feature type="domain" description="GYF" evidence="1">
    <location>
        <begin position="224"/>
        <end position="275"/>
    </location>
</feature>
<reference evidence="2" key="1">
    <citation type="journal article" date="2023" name="Science">
        <title>Elucidation of the pathway for biosynthesis of saponin adjuvants from the soapbark tree.</title>
        <authorList>
            <person name="Reed J."/>
            <person name="Orme A."/>
            <person name="El-Demerdash A."/>
            <person name="Owen C."/>
            <person name="Martin L.B.B."/>
            <person name="Misra R.C."/>
            <person name="Kikuchi S."/>
            <person name="Rejzek M."/>
            <person name="Martin A.C."/>
            <person name="Harkess A."/>
            <person name="Leebens-Mack J."/>
            <person name="Louveau T."/>
            <person name="Stephenson M.J."/>
            <person name="Osbourn A."/>
        </authorList>
    </citation>
    <scope>NUCLEOTIDE SEQUENCE</scope>
    <source>
        <strain evidence="2">S10</strain>
    </source>
</reference>
<evidence type="ECO:0000313" key="2">
    <source>
        <dbReference type="EMBL" id="KAJ7957516.1"/>
    </source>
</evidence>
<dbReference type="Gene3D" id="3.30.1490.40">
    <property type="match status" value="1"/>
</dbReference>
<name>A0AAD7LG12_QUISA</name>
<dbReference type="PROSITE" id="PS50829">
    <property type="entry name" value="GYF"/>
    <property type="match status" value="1"/>
</dbReference>
<evidence type="ECO:0000313" key="3">
    <source>
        <dbReference type="Proteomes" id="UP001163823"/>
    </source>
</evidence>
<gene>
    <name evidence="2" type="ORF">O6P43_023814</name>
</gene>